<proteinExistence type="inferred from homology"/>
<dbReference type="GO" id="GO:0006072">
    <property type="term" value="P:glycerol-3-phosphate metabolic process"/>
    <property type="evidence" value="ECO:0007669"/>
    <property type="project" value="TreeGrafter"/>
</dbReference>
<evidence type="ECO:0000256" key="6">
    <source>
        <dbReference type="SAM" id="MobiDB-lite"/>
    </source>
</evidence>
<dbReference type="eggNOG" id="KOG3730">
    <property type="taxonomic scope" value="Eukaryota"/>
</dbReference>
<feature type="compositionally biased region" description="Basic residues" evidence="6">
    <location>
        <begin position="827"/>
        <end position="842"/>
    </location>
</feature>
<organism evidence="9">
    <name type="scientific">Metarhizium acridum (strain CQMa 102)</name>
    <dbReference type="NCBI Taxonomy" id="655827"/>
    <lineage>
        <taxon>Eukaryota</taxon>
        <taxon>Fungi</taxon>
        <taxon>Dikarya</taxon>
        <taxon>Ascomycota</taxon>
        <taxon>Pezizomycotina</taxon>
        <taxon>Sordariomycetes</taxon>
        <taxon>Hypocreomycetidae</taxon>
        <taxon>Hypocreales</taxon>
        <taxon>Clavicipitaceae</taxon>
        <taxon>Metarhizium</taxon>
    </lineage>
</organism>
<dbReference type="InterPro" id="IPR045520">
    <property type="entry name" value="GPAT/DHAPAT_C"/>
</dbReference>
<dbReference type="InterPro" id="IPR002123">
    <property type="entry name" value="Plipid/glycerol_acylTrfase"/>
</dbReference>
<dbReference type="AlphaFoldDB" id="E9E306"/>
<dbReference type="PANTHER" id="PTHR12563:SF17">
    <property type="entry name" value="DIHYDROXYACETONE PHOSPHATE ACYLTRANSFERASE"/>
    <property type="match status" value="1"/>
</dbReference>
<accession>E9E306</accession>
<dbReference type="GO" id="GO:0031966">
    <property type="term" value="C:mitochondrial membrane"/>
    <property type="evidence" value="ECO:0007669"/>
    <property type="project" value="TreeGrafter"/>
</dbReference>
<evidence type="ECO:0000256" key="1">
    <source>
        <dbReference type="ARBA" id="ARBA00004184"/>
    </source>
</evidence>
<feature type="region of interest" description="Disordered" evidence="6">
    <location>
        <begin position="805"/>
        <end position="842"/>
    </location>
</feature>
<keyword evidence="9" id="KW-1185">Reference proteome</keyword>
<dbReference type="Pfam" id="PF19277">
    <property type="entry name" value="GPAT_C"/>
    <property type="match status" value="1"/>
</dbReference>
<reference evidence="8 9" key="1">
    <citation type="journal article" date="2011" name="PLoS Genet.">
        <title>Genome sequencing and comparative transcriptomics of the model entomopathogenic fungi Metarhizium anisopliae and M. acridum.</title>
        <authorList>
            <person name="Gao Q."/>
            <person name="Jin K."/>
            <person name="Ying S.H."/>
            <person name="Zhang Y."/>
            <person name="Xiao G."/>
            <person name="Shang Y."/>
            <person name="Duan Z."/>
            <person name="Hu X."/>
            <person name="Xie X.Q."/>
            <person name="Zhou G."/>
            <person name="Peng G."/>
            <person name="Luo Z."/>
            <person name="Huang W."/>
            <person name="Wang B."/>
            <person name="Fang W."/>
            <person name="Wang S."/>
            <person name="Zhong Y."/>
            <person name="Ma L.J."/>
            <person name="St Leger R.J."/>
            <person name="Zhao G.P."/>
            <person name="Pei Y."/>
            <person name="Feng M.G."/>
            <person name="Xia Y."/>
            <person name="Wang C."/>
        </authorList>
    </citation>
    <scope>NUCLEOTIDE SEQUENCE [LARGE SCALE GENOMIC DNA]</scope>
    <source>
        <strain evidence="8 9">CQMa 102</strain>
    </source>
</reference>
<keyword evidence="4" id="KW-0472">Membrane</keyword>
<dbReference type="InterPro" id="IPR041728">
    <property type="entry name" value="GPAT/DHAPAT_LPLAT"/>
</dbReference>
<dbReference type="HOGENOM" id="CLU_015023_0_0_1"/>
<comment type="similarity">
    <text evidence="2">Belongs to the GPAT/DAPAT family.</text>
</comment>
<dbReference type="GO" id="GO:0008654">
    <property type="term" value="P:phospholipid biosynthetic process"/>
    <property type="evidence" value="ECO:0007669"/>
    <property type="project" value="TreeGrafter"/>
</dbReference>
<dbReference type="InParanoid" id="E9E306"/>
<evidence type="ECO:0000313" key="8">
    <source>
        <dbReference type="EMBL" id="EFY89601.1"/>
    </source>
</evidence>
<evidence type="ECO:0000256" key="3">
    <source>
        <dbReference type="ARBA" id="ARBA00022679"/>
    </source>
</evidence>
<dbReference type="SMART" id="SM00563">
    <property type="entry name" value="PlsC"/>
    <property type="match status" value="1"/>
</dbReference>
<sequence length="842" mass="94310">MPPNDEPAEAGSSSAPDLQILGDEITLQPSGYVEPEGGHEGKEEALLNQFASFRAEPLQYRDTYISQESRFLREVSLYVSGQGWRAYNNVIGQPAFYSGFSENMKSMVLSAPLLQERITKLAEDRVAVEVKEGLINKADKDFGVKCAQRRNALENGLQEVAEKMTDDMICKMESKTFIRGAYYMATQLLTRAYHQGIHVSSEEVLRLRKVADFAAKKKQSIIFLPSHRSHVDYVSLQLICYRLGLTLPIVVAGDNLNIPLLGSFLQHAGAMWIRRSFGDDALYTTLVQSYIDTLLQEGYNFECFIEGGRSRTGKLLPPKFGILSFILDSILSGRVDDAIVCPVSTQYDKVIETEGYVTELLGVPKKKENLADFVSGGSSVLSLKLGRVDVRFHEPWSLRKFVDEQLSRLPSIPPGLDTDHHNPDVRAAREKILRTMGYKVVGDINAVSVVMPTALIGTVLLTLRGRGVGFQELIRRVEWLTARIRAKGGRVAHFGNAPTSEIIHRGLDVLGKDLVGVVNGLAEPTFYAVDRFQLSFYRNMTIHLFIYEALVSAAMYMHVKRGGGPAMQDISYAELKDQVFFLSSLFRGEFIFGSDGLVTNLDNTLRGLEADHIVRLDRDESGTVTTIGLSMEERKAGRENYDFYCFLIWPFIEASWLAAVSLMGLSPPPGSNGDIWVEQNKAQNSAQLLGKTLYHQGDLSYFEAVNKETLKNSYTRFEQDQIIHVVKSKDPKIPPRIQLDPEWRPPRDPETGALVAAGKLWDFTEKIASSRREGKNRRDGATVSVRVLRLTDQLGAKLFAEAVDGEKQGKNKVPSRLSIEEQEAHKKDVRRRKKKLNQRAHL</sequence>
<evidence type="ECO:0000259" key="7">
    <source>
        <dbReference type="SMART" id="SM00563"/>
    </source>
</evidence>
<evidence type="ECO:0000256" key="4">
    <source>
        <dbReference type="ARBA" id="ARBA00023136"/>
    </source>
</evidence>
<dbReference type="OMA" id="ENMICKM"/>
<name>E9E306_METAQ</name>
<protein>
    <submittedName>
        <fullName evidence="8">Acyltransferase, putative</fullName>
    </submittedName>
</protein>
<gene>
    <name evidence="8" type="ORF">MAC_04254</name>
</gene>
<evidence type="ECO:0000313" key="9">
    <source>
        <dbReference type="Proteomes" id="UP000002499"/>
    </source>
</evidence>
<dbReference type="GO" id="GO:0006631">
    <property type="term" value="P:fatty acid metabolic process"/>
    <property type="evidence" value="ECO:0007669"/>
    <property type="project" value="TreeGrafter"/>
</dbReference>
<comment type="subcellular location">
    <subcellularLocation>
        <location evidence="1">Endomembrane system</location>
        <topology evidence="1">Peripheral membrane protein</topology>
    </subcellularLocation>
</comment>
<dbReference type="GO" id="GO:0019432">
    <property type="term" value="P:triglyceride biosynthetic process"/>
    <property type="evidence" value="ECO:0007669"/>
    <property type="project" value="TreeGrafter"/>
</dbReference>
<evidence type="ECO:0000256" key="5">
    <source>
        <dbReference type="ARBA" id="ARBA00023315"/>
    </source>
</evidence>
<dbReference type="Pfam" id="PF01553">
    <property type="entry name" value="Acyltransferase"/>
    <property type="match status" value="1"/>
</dbReference>
<dbReference type="Proteomes" id="UP000002499">
    <property type="component" value="Unassembled WGS sequence"/>
</dbReference>
<dbReference type="STRING" id="655827.E9E306"/>
<evidence type="ECO:0000256" key="2">
    <source>
        <dbReference type="ARBA" id="ARBA00007937"/>
    </source>
</evidence>
<dbReference type="EMBL" id="GL698497">
    <property type="protein sequence ID" value="EFY89601.1"/>
    <property type="molecule type" value="Genomic_DNA"/>
</dbReference>
<feature type="domain" description="Phospholipid/glycerol acyltransferase" evidence="7">
    <location>
        <begin position="221"/>
        <end position="348"/>
    </location>
</feature>
<dbReference type="OrthoDB" id="10255570at2759"/>
<dbReference type="GO" id="GO:0012505">
    <property type="term" value="C:endomembrane system"/>
    <property type="evidence" value="ECO:0007669"/>
    <property type="project" value="UniProtKB-SubCell"/>
</dbReference>
<dbReference type="SUPFAM" id="SSF69593">
    <property type="entry name" value="Glycerol-3-phosphate (1)-acyltransferase"/>
    <property type="match status" value="1"/>
</dbReference>
<dbReference type="GO" id="GO:0004366">
    <property type="term" value="F:glycerol-3-phosphate O-acyltransferase activity"/>
    <property type="evidence" value="ECO:0007669"/>
    <property type="project" value="TreeGrafter"/>
</dbReference>
<keyword evidence="5 8" id="KW-0012">Acyltransferase</keyword>
<keyword evidence="3 8" id="KW-0808">Transferase</keyword>
<dbReference type="InterPro" id="IPR022284">
    <property type="entry name" value="GPAT/DHAPAT"/>
</dbReference>
<dbReference type="PANTHER" id="PTHR12563">
    <property type="entry name" value="GLYCEROL-3-PHOSPHATE ACYLTRANSFERASE"/>
    <property type="match status" value="1"/>
</dbReference>
<dbReference type="CDD" id="cd07993">
    <property type="entry name" value="LPLAT_DHAPAT-like"/>
    <property type="match status" value="1"/>
</dbReference>